<name>A0ABP0EA10_9ASCO</name>
<evidence type="ECO:0000256" key="4">
    <source>
        <dbReference type="ARBA" id="ARBA00022801"/>
    </source>
</evidence>
<dbReference type="InterPro" id="IPR001130">
    <property type="entry name" value="TatD-like"/>
</dbReference>
<dbReference type="PANTHER" id="PTHR10060:SF15">
    <property type="entry name" value="DEOXYRIBONUCLEASE TATDN1"/>
    <property type="match status" value="1"/>
</dbReference>
<dbReference type="InterPro" id="IPR018228">
    <property type="entry name" value="DNase_TatD-rel_CS"/>
</dbReference>
<dbReference type="InterPro" id="IPR032466">
    <property type="entry name" value="Metal_Hydrolase"/>
</dbReference>
<dbReference type="EMBL" id="OZ004256">
    <property type="protein sequence ID" value="CAK7902637.1"/>
    <property type="molecule type" value="Genomic_DNA"/>
</dbReference>
<dbReference type="Pfam" id="PF01026">
    <property type="entry name" value="TatD_DNase"/>
    <property type="match status" value="1"/>
</dbReference>
<dbReference type="PROSITE" id="PS01091">
    <property type="entry name" value="TATD_3"/>
    <property type="match status" value="1"/>
</dbReference>
<proteinExistence type="inferred from homology"/>
<keyword evidence="6" id="KW-1185">Reference proteome</keyword>
<organism evidence="5 6">
    <name type="scientific">[Candida] anglica</name>
    <dbReference type="NCBI Taxonomy" id="148631"/>
    <lineage>
        <taxon>Eukaryota</taxon>
        <taxon>Fungi</taxon>
        <taxon>Dikarya</taxon>
        <taxon>Ascomycota</taxon>
        <taxon>Saccharomycotina</taxon>
        <taxon>Pichiomycetes</taxon>
        <taxon>Debaryomycetaceae</taxon>
        <taxon>Kurtzmaniella</taxon>
    </lineage>
</organism>
<dbReference type="PANTHER" id="PTHR10060">
    <property type="entry name" value="TATD FAMILY DEOXYRIBONUCLEASE"/>
    <property type="match status" value="1"/>
</dbReference>
<dbReference type="InterPro" id="IPR050891">
    <property type="entry name" value="TatD-type_Hydrolase"/>
</dbReference>
<evidence type="ECO:0000313" key="6">
    <source>
        <dbReference type="Proteomes" id="UP001497600"/>
    </source>
</evidence>
<gene>
    <name evidence="5" type="ORF">CAAN4_D00892</name>
</gene>
<evidence type="ECO:0000256" key="2">
    <source>
        <dbReference type="ARBA" id="ARBA00022722"/>
    </source>
</evidence>
<keyword evidence="3" id="KW-0479">Metal-binding</keyword>
<evidence type="ECO:0000256" key="3">
    <source>
        <dbReference type="ARBA" id="ARBA00022723"/>
    </source>
</evidence>
<accession>A0ABP0EA10</accession>
<sequence length="414" mass="47113">MTKLTSIWKPRYFDIGLNVTDSMFLGKYYGSSSLTPKHGSHIQSVTERAVLFNVKNMLITSSSIEDSKKHLLLCDDKHYHTTVGVHPCSVAQEFYIQKEIQPTEEDEDQCRYTDDLISGYQSKLSELSEIAHEGYSKGYIKAYGEIGLDYDRLHYSSKVQQIAMFKAQLNLFDSLGLDLPYFLHMRAACDDFIDIIKPYVEKGLRGVVHSFTGTEDELNKLLSLGFMVGINGCSLRTDENIEVASKIPISKLMIETDAPYCEIRKNNPAGKKYLTNYPNKFYPQFDEKIQQELDELKQAVETYTAQDTRPKKQRNGGITFSTHLPLPIVKSSNVQPYDEIAQSLIKDNSTSIFRSPDGPFYAPIISSRNEPVFVGQIAQIMSSLHGLQEDKEIEDFVDTVYKNTCDFFKIDQIE</sequence>
<dbReference type="Gene3D" id="3.20.20.140">
    <property type="entry name" value="Metal-dependent hydrolases"/>
    <property type="match status" value="1"/>
</dbReference>
<keyword evidence="2" id="KW-0540">Nuclease</keyword>
<evidence type="ECO:0000313" key="5">
    <source>
        <dbReference type="EMBL" id="CAK7902637.1"/>
    </source>
</evidence>
<dbReference type="SUPFAM" id="SSF51556">
    <property type="entry name" value="Metallo-dependent hydrolases"/>
    <property type="match status" value="1"/>
</dbReference>
<keyword evidence="4" id="KW-0378">Hydrolase</keyword>
<protein>
    <submittedName>
        <fullName evidence="5">Deoxyribonuclease Tat-D</fullName>
    </submittedName>
</protein>
<dbReference type="Proteomes" id="UP001497600">
    <property type="component" value="Chromosome D"/>
</dbReference>
<comment type="similarity">
    <text evidence="1">Belongs to the metallo-dependent hydrolases superfamily. TatD-type hydrolase family.</text>
</comment>
<evidence type="ECO:0000256" key="1">
    <source>
        <dbReference type="ARBA" id="ARBA00009275"/>
    </source>
</evidence>
<dbReference type="CDD" id="cd01310">
    <property type="entry name" value="TatD_DNAse"/>
    <property type="match status" value="1"/>
</dbReference>
<reference evidence="5 6" key="1">
    <citation type="submission" date="2024-01" db="EMBL/GenBank/DDBJ databases">
        <authorList>
            <consortium name="Genoscope - CEA"/>
            <person name="William W."/>
        </authorList>
    </citation>
    <scope>NUCLEOTIDE SEQUENCE [LARGE SCALE GENOMIC DNA]</scope>
    <source>
        <strain evidence="5 6">29B2s-10</strain>
    </source>
</reference>